<keyword evidence="3" id="KW-1185">Reference proteome</keyword>
<dbReference type="RefSeq" id="WP_146845707.1">
    <property type="nucleotide sequence ID" value="NZ_BJWH01000007.1"/>
</dbReference>
<dbReference type="InterPro" id="IPR043504">
    <property type="entry name" value="Peptidase_S1_PA_chymotrypsin"/>
</dbReference>
<evidence type="ECO:0000256" key="1">
    <source>
        <dbReference type="SAM" id="MobiDB-lite"/>
    </source>
</evidence>
<evidence type="ECO:0000313" key="3">
    <source>
        <dbReference type="Proteomes" id="UP000321049"/>
    </source>
</evidence>
<evidence type="ECO:0000313" key="2">
    <source>
        <dbReference type="EMBL" id="GEL98169.1"/>
    </source>
</evidence>
<accession>A0A511JJV6</accession>
<organism evidence="2 3">
    <name type="scientific">Cellulomonas terrae</name>
    <dbReference type="NCBI Taxonomy" id="311234"/>
    <lineage>
        <taxon>Bacteria</taxon>
        <taxon>Bacillati</taxon>
        <taxon>Actinomycetota</taxon>
        <taxon>Actinomycetes</taxon>
        <taxon>Micrococcales</taxon>
        <taxon>Cellulomonadaceae</taxon>
        <taxon>Cellulomonas</taxon>
    </lineage>
</organism>
<gene>
    <name evidence="2" type="ORF">CTE05_17160</name>
</gene>
<dbReference type="EMBL" id="BJWH01000007">
    <property type="protein sequence ID" value="GEL98169.1"/>
    <property type="molecule type" value="Genomic_DNA"/>
</dbReference>
<reference evidence="2 3" key="1">
    <citation type="submission" date="2019-07" db="EMBL/GenBank/DDBJ databases">
        <title>Whole genome shotgun sequence of Cellulomonas terrae NBRC 100819.</title>
        <authorList>
            <person name="Hosoyama A."/>
            <person name="Uohara A."/>
            <person name="Ohji S."/>
            <person name="Ichikawa N."/>
        </authorList>
    </citation>
    <scope>NUCLEOTIDE SEQUENCE [LARGE SCALE GENOMIC DNA]</scope>
    <source>
        <strain evidence="2 3">NBRC 100819</strain>
    </source>
</reference>
<dbReference type="AlphaFoldDB" id="A0A511JJV6"/>
<comment type="caution">
    <text evidence="2">The sequence shown here is derived from an EMBL/GenBank/DDBJ whole genome shotgun (WGS) entry which is preliminary data.</text>
</comment>
<dbReference type="InterPro" id="IPR009003">
    <property type="entry name" value="Peptidase_S1_PA"/>
</dbReference>
<dbReference type="OrthoDB" id="1491548at2"/>
<dbReference type="Gene3D" id="2.40.10.10">
    <property type="entry name" value="Trypsin-like serine proteases"/>
    <property type="match status" value="2"/>
</dbReference>
<proteinExistence type="predicted"/>
<feature type="region of interest" description="Disordered" evidence="1">
    <location>
        <begin position="378"/>
        <end position="397"/>
    </location>
</feature>
<dbReference type="Proteomes" id="UP000321049">
    <property type="component" value="Unassembled WGS sequence"/>
</dbReference>
<sequence length="466" mass="48891">MSSIAELVAIKERVEEEFLARPGVTGIDVGYKVVGGVQTDEVAIRVHVEKKKASVPKAQRVPASIDGAVTDVLERTYELQVVRTPLTVSVQADTTHYATLQGGISIGPSRAIGGFVYSGTLGAIVTDNVSGQKAALTNFHVACVDDGWHVGDRQVQPSRGDTGVVPGDEFGAILRAVLSSHIDGAVLSIDAGRTTAGTVVDIGTVNGTKPATLGMAVRKRGRTTGLTHGSVDGLSLTVSVDYGDGLGVHTLTDQVSIATDTTQNPLFSASGDSGSVIVDSTGAVVALLFAGAGTSTVGNPIASVLTELDIAIPTGKSIIKDIKDGRKDFIKDKDKELRKDIIKDKELKKEVIKDKELKKELIIDGKRLKDIRDVFKGPDIPFDPRDPGNGPGFGGGGFSDRLAELEGRLGSLESFISPELRPDLTSSAFGAEEDLSTDEIAALRAEAERQVTDAAEAKSDLDNLLG</sequence>
<name>A0A511JJV6_9CELL</name>
<dbReference type="SUPFAM" id="SSF50494">
    <property type="entry name" value="Trypsin-like serine proteases"/>
    <property type="match status" value="1"/>
</dbReference>
<protein>
    <submittedName>
        <fullName evidence="2">Uncharacterized protein</fullName>
    </submittedName>
</protein>